<dbReference type="GO" id="GO:0008234">
    <property type="term" value="F:cysteine-type peptidase activity"/>
    <property type="evidence" value="ECO:0007669"/>
    <property type="project" value="InterPro"/>
</dbReference>
<accession>A0A6C0B5S5</accession>
<protein>
    <recommendedName>
        <fullName evidence="1">Peptidase C1A papain C-terminal domain-containing protein</fullName>
    </recommendedName>
</protein>
<dbReference type="GO" id="GO:0006508">
    <property type="term" value="P:proteolysis"/>
    <property type="evidence" value="ECO:0007669"/>
    <property type="project" value="InterPro"/>
</dbReference>
<dbReference type="InterPro" id="IPR000668">
    <property type="entry name" value="Peptidase_C1A_C"/>
</dbReference>
<evidence type="ECO:0000313" key="2">
    <source>
        <dbReference type="EMBL" id="QHS87021.1"/>
    </source>
</evidence>
<dbReference type="Pfam" id="PF00112">
    <property type="entry name" value="Peptidase_C1"/>
    <property type="match status" value="1"/>
</dbReference>
<proteinExistence type="predicted"/>
<name>A0A6C0B5S5_9ZZZZ</name>
<evidence type="ECO:0000259" key="1">
    <source>
        <dbReference type="Pfam" id="PF00112"/>
    </source>
</evidence>
<dbReference type="EMBL" id="MN739073">
    <property type="protein sequence ID" value="QHS87021.1"/>
    <property type="molecule type" value="Genomic_DNA"/>
</dbReference>
<dbReference type="Gene3D" id="3.90.70.10">
    <property type="entry name" value="Cysteine proteinases"/>
    <property type="match status" value="1"/>
</dbReference>
<dbReference type="SUPFAM" id="SSF54001">
    <property type="entry name" value="Cysteine proteinases"/>
    <property type="match status" value="1"/>
</dbReference>
<dbReference type="AlphaFoldDB" id="A0A6C0B5S5"/>
<organism evidence="2">
    <name type="scientific">viral metagenome</name>
    <dbReference type="NCBI Taxonomy" id="1070528"/>
    <lineage>
        <taxon>unclassified sequences</taxon>
        <taxon>metagenomes</taxon>
        <taxon>organismal metagenomes</taxon>
    </lineage>
</organism>
<feature type="domain" description="Peptidase C1A papain C-terminal" evidence="1">
    <location>
        <begin position="50"/>
        <end position="239"/>
    </location>
</feature>
<dbReference type="CDD" id="cd02619">
    <property type="entry name" value="Peptidase_C1"/>
    <property type="match status" value="1"/>
</dbReference>
<sequence>MGLYFSYFLEDSVDFNKYGWKRDSPDYRDKYIHYNFLLDAEDLDLRHKMPGIYNQYSIGSSTANAVAAAYEFNHIQIDEEHIFIPSRLFIYYNTRKIENTIMYDAGAQIRNTIKSININGICSETKWNYNPCYLTNKPFDECYIHIPPIQYYRIHQNIAALKGCLSNGIPFIFGFSVYENFEKINKIDNTLSVPGDKDIYLGGHCCLCVGYDDAKKTFIIRNSFGLEWGDNGHFNMDYEYMLNTNLCSDLWVIKN</sequence>
<reference evidence="2" key="1">
    <citation type="journal article" date="2020" name="Nature">
        <title>Giant virus diversity and host interactions through global metagenomics.</title>
        <authorList>
            <person name="Schulz F."/>
            <person name="Roux S."/>
            <person name="Paez-Espino D."/>
            <person name="Jungbluth S."/>
            <person name="Walsh D.A."/>
            <person name="Denef V.J."/>
            <person name="McMahon K.D."/>
            <person name="Konstantinidis K.T."/>
            <person name="Eloe-Fadrosh E.A."/>
            <person name="Kyrpides N.C."/>
            <person name="Woyke T."/>
        </authorList>
    </citation>
    <scope>NUCLEOTIDE SEQUENCE</scope>
    <source>
        <strain evidence="2">GVMAG-M-3300009422-16</strain>
    </source>
</reference>
<dbReference type="InterPro" id="IPR038765">
    <property type="entry name" value="Papain-like_cys_pep_sf"/>
</dbReference>